<dbReference type="Proteomes" id="UP000320762">
    <property type="component" value="Unassembled WGS sequence"/>
</dbReference>
<organism evidence="3 4">
    <name type="scientific">Schizophyllum amplum</name>
    <dbReference type="NCBI Taxonomy" id="97359"/>
    <lineage>
        <taxon>Eukaryota</taxon>
        <taxon>Fungi</taxon>
        <taxon>Dikarya</taxon>
        <taxon>Basidiomycota</taxon>
        <taxon>Agaricomycotina</taxon>
        <taxon>Agaricomycetes</taxon>
        <taxon>Agaricomycetidae</taxon>
        <taxon>Agaricales</taxon>
        <taxon>Schizophyllaceae</taxon>
        <taxon>Schizophyllum</taxon>
    </lineage>
</organism>
<evidence type="ECO:0000259" key="2">
    <source>
        <dbReference type="Pfam" id="PF13391"/>
    </source>
</evidence>
<reference evidence="3 4" key="1">
    <citation type="journal article" date="2019" name="New Phytol.">
        <title>Comparative genomics reveals unique wood-decay strategies and fruiting body development in the Schizophyllaceae.</title>
        <authorList>
            <person name="Almasi E."/>
            <person name="Sahu N."/>
            <person name="Krizsan K."/>
            <person name="Balint B."/>
            <person name="Kovacs G.M."/>
            <person name="Kiss B."/>
            <person name="Cseklye J."/>
            <person name="Drula E."/>
            <person name="Henrissat B."/>
            <person name="Nagy I."/>
            <person name="Chovatia M."/>
            <person name="Adam C."/>
            <person name="LaButti K."/>
            <person name="Lipzen A."/>
            <person name="Riley R."/>
            <person name="Grigoriev I.V."/>
            <person name="Nagy L.G."/>
        </authorList>
    </citation>
    <scope>NUCLEOTIDE SEQUENCE [LARGE SCALE GENOMIC DNA]</scope>
    <source>
        <strain evidence="3 4">NL-1724</strain>
    </source>
</reference>
<dbReference type="Pfam" id="PF13391">
    <property type="entry name" value="HNH_2"/>
    <property type="match status" value="1"/>
</dbReference>
<accession>A0A550C2M1</accession>
<feature type="compositionally biased region" description="Basic and acidic residues" evidence="1">
    <location>
        <begin position="70"/>
        <end position="87"/>
    </location>
</feature>
<name>A0A550C2M1_9AGAR</name>
<evidence type="ECO:0000313" key="4">
    <source>
        <dbReference type="Proteomes" id="UP000320762"/>
    </source>
</evidence>
<proteinExistence type="predicted"/>
<dbReference type="InterPro" id="IPR003615">
    <property type="entry name" value="HNH_nuc"/>
</dbReference>
<dbReference type="EMBL" id="VDMD01000031">
    <property type="protein sequence ID" value="TRM59051.1"/>
    <property type="molecule type" value="Genomic_DNA"/>
</dbReference>
<dbReference type="AlphaFoldDB" id="A0A550C2M1"/>
<feature type="region of interest" description="Disordered" evidence="1">
    <location>
        <begin position="1"/>
        <end position="89"/>
    </location>
</feature>
<keyword evidence="4" id="KW-1185">Reference proteome</keyword>
<evidence type="ECO:0000313" key="3">
    <source>
        <dbReference type="EMBL" id="TRM59051.1"/>
    </source>
</evidence>
<gene>
    <name evidence="3" type="ORF">BD626DRAFT_509601</name>
</gene>
<dbReference type="OrthoDB" id="2956359at2759"/>
<dbReference type="STRING" id="97359.A0A550C2M1"/>
<sequence>MSSPTSAYMDRSPTPSTRAMPADLPSTSPSPSDAGDPTYESGTATPKKRKAGHAAPTPNKRRVAASSVETTRKRAVDAEVKRRDRSSTKNYRTRCVVSRATDKMTLLEYAHVLPAATRSAELDQLEWCWGMSYRTLNVDSRRNIHPLRSSMHKWFDITNDKKAVGWFWLPTDIRLLAEMHEFYVTMQNVESSEPGCRRDIDSVSTVVSTIDLDSCLSPFIVLCTGSDLSISARRFS</sequence>
<comment type="caution">
    <text evidence="3">The sequence shown here is derived from an EMBL/GenBank/DDBJ whole genome shotgun (WGS) entry which is preliminary data.</text>
</comment>
<feature type="domain" description="HNH nuclease" evidence="2">
    <location>
        <begin position="95"/>
        <end position="156"/>
    </location>
</feature>
<protein>
    <recommendedName>
        <fullName evidence="2">HNH nuclease domain-containing protein</fullName>
    </recommendedName>
</protein>
<evidence type="ECO:0000256" key="1">
    <source>
        <dbReference type="SAM" id="MobiDB-lite"/>
    </source>
</evidence>